<accession>A0A838WR48</accession>
<dbReference type="Pfam" id="PF04326">
    <property type="entry name" value="SLFN_AlbA_2"/>
    <property type="match status" value="1"/>
</dbReference>
<sequence length="625" mass="68372">MRLPGLWVLRWNYLAAHGGGLVSSVGIPKVDYEKNQSALHFNCIALHFVSMNSIDIPGLVAALLESGTDRWNIEAKSARGGLPNTLDETLSAFANMPEGGTILLGVSETPQGIEVTGVNNPAACARGLAGKARERVVPPVQLGAVEWESIDGATVVACVVPPQPSDRRPFRVGKHGPAFIRVGEGDYRLSEQEELYLVSQRAQPVFDGQPIEGASVEKDLVPELLEQYLESQRRESPRLRNMGRDELLVRTSVVDHETTLPTLAAVYAMGVHPQQFLPQTTVKAHAEPMPNSDTSLRLADRAEFSGPVPDLLDAALDWVNKHLMHGVAFSGGRGFDMSEIPEVAVREIVANALVHRDLSPASFGSYPMLVKQPTRLIVKNPGGLWGLSERELGRMSPRARNAVLYKMCSSITSASGARVIEGHATGIPEVRRALREAFLPEPFFKDEVIEFTAIVTSSSVLPTTDIEWLNTLPAVESLSVAQKHALVAMRNGEDVSNSDYRSRFPMDSVEARDELQELVRFGLAHVTGSGRGTKYILGRQLNEQRGIVSRAETAAHARPKDREAVRAALQELREPSRRSAIAQAAGLTENQTYRALQQLIQEGEVTSEKDPADKRAFLYALVDFK</sequence>
<dbReference type="PANTHER" id="PTHR30595">
    <property type="entry name" value="GLPR-RELATED TRANSCRIPTIONAL REPRESSOR"/>
    <property type="match status" value="1"/>
</dbReference>
<dbReference type="InterPro" id="IPR036388">
    <property type="entry name" value="WH-like_DNA-bd_sf"/>
</dbReference>
<feature type="domain" description="Schlafen AlbA-2" evidence="1">
    <location>
        <begin position="73"/>
        <end position="189"/>
    </location>
</feature>
<dbReference type="Gene3D" id="3.30.565.60">
    <property type="match status" value="1"/>
</dbReference>
<dbReference type="PANTHER" id="PTHR30595:SF6">
    <property type="entry name" value="SCHLAFEN ALBA-2 DOMAIN-CONTAINING PROTEIN"/>
    <property type="match status" value="1"/>
</dbReference>
<dbReference type="InterPro" id="IPR038475">
    <property type="entry name" value="RecG_C_sf"/>
</dbReference>
<name>A0A838WR48_9CORY</name>
<dbReference type="InterPro" id="IPR036390">
    <property type="entry name" value="WH_DNA-bd_sf"/>
</dbReference>
<dbReference type="Gene3D" id="3.30.950.30">
    <property type="entry name" value="Schlafen, AAA domain"/>
    <property type="match status" value="1"/>
</dbReference>
<dbReference type="SUPFAM" id="SSF46785">
    <property type="entry name" value="Winged helix' DNA-binding domain"/>
    <property type="match status" value="1"/>
</dbReference>
<proteinExistence type="predicted"/>
<keyword evidence="3" id="KW-1185">Reference proteome</keyword>
<dbReference type="Proteomes" id="UP000580709">
    <property type="component" value="Unassembled WGS sequence"/>
</dbReference>
<dbReference type="InterPro" id="IPR038461">
    <property type="entry name" value="Schlafen_AlbA_2_dom_sf"/>
</dbReference>
<organism evidence="2 3">
    <name type="scientific">Corynebacterium sanguinis</name>
    <dbReference type="NCBI Taxonomy" id="2594913"/>
    <lineage>
        <taxon>Bacteria</taxon>
        <taxon>Bacillati</taxon>
        <taxon>Actinomycetota</taxon>
        <taxon>Actinomycetes</taxon>
        <taxon>Mycobacteriales</taxon>
        <taxon>Corynebacteriaceae</taxon>
        <taxon>Corynebacterium</taxon>
    </lineage>
</organism>
<comment type="caution">
    <text evidence="2">The sequence shown here is derived from an EMBL/GenBank/DDBJ whole genome shotgun (WGS) entry which is preliminary data.</text>
</comment>
<dbReference type="EMBL" id="JACEOR010000099">
    <property type="protein sequence ID" value="MBA4504244.1"/>
    <property type="molecule type" value="Genomic_DNA"/>
</dbReference>
<evidence type="ECO:0000259" key="1">
    <source>
        <dbReference type="Pfam" id="PF04326"/>
    </source>
</evidence>
<evidence type="ECO:0000313" key="3">
    <source>
        <dbReference type="Proteomes" id="UP000580709"/>
    </source>
</evidence>
<dbReference type="InterPro" id="IPR007421">
    <property type="entry name" value="Schlafen_AlbA_2_dom"/>
</dbReference>
<dbReference type="AlphaFoldDB" id="A0A838WR48"/>
<dbReference type="Pfam" id="PF13749">
    <property type="entry name" value="HATPase_c_4"/>
    <property type="match status" value="1"/>
</dbReference>
<reference evidence="2 3" key="1">
    <citation type="submission" date="2020-07" db="EMBL/GenBank/DDBJ databases">
        <authorList>
            <person name="Khare M."/>
        </authorList>
    </citation>
    <scope>NUCLEOTIDE SEQUENCE [LARGE SCALE GENOMIC DNA]</scope>
    <source>
        <strain evidence="2 3">P8776</strain>
    </source>
</reference>
<gene>
    <name evidence="2" type="ORF">H0H28_02645</name>
</gene>
<dbReference type="Gene3D" id="1.10.10.10">
    <property type="entry name" value="Winged helix-like DNA-binding domain superfamily/Winged helix DNA-binding domain"/>
    <property type="match status" value="1"/>
</dbReference>
<evidence type="ECO:0000313" key="2">
    <source>
        <dbReference type="EMBL" id="MBA4504244.1"/>
    </source>
</evidence>
<protein>
    <submittedName>
        <fullName evidence="2">Putative DNA binding domain-containing protein</fullName>
    </submittedName>
</protein>